<keyword evidence="5 7" id="KW-1133">Transmembrane helix</keyword>
<feature type="transmembrane region" description="Helical" evidence="7">
    <location>
        <begin position="579"/>
        <end position="598"/>
    </location>
</feature>
<dbReference type="EMBL" id="CR522870">
    <property type="protein sequence ID" value="CAG36170.1"/>
    <property type="molecule type" value="Genomic_DNA"/>
</dbReference>
<feature type="transmembrane region" description="Helical" evidence="7">
    <location>
        <begin position="541"/>
        <end position="559"/>
    </location>
</feature>
<organism evidence="9 10">
    <name type="scientific">Desulfotalea psychrophila (strain LSv54 / DSM 12343)</name>
    <dbReference type="NCBI Taxonomy" id="177439"/>
    <lineage>
        <taxon>Bacteria</taxon>
        <taxon>Pseudomonadati</taxon>
        <taxon>Thermodesulfobacteriota</taxon>
        <taxon>Desulfobulbia</taxon>
        <taxon>Desulfobulbales</taxon>
        <taxon>Desulfocapsaceae</taxon>
        <taxon>Desulfotalea</taxon>
    </lineage>
</organism>
<dbReference type="OrthoDB" id="9765532at2"/>
<keyword evidence="2" id="KW-0813">Transport</keyword>
<dbReference type="Proteomes" id="UP000000602">
    <property type="component" value="Chromosome"/>
</dbReference>
<feature type="transmembrane region" description="Helical" evidence="7">
    <location>
        <begin position="7"/>
        <end position="25"/>
    </location>
</feature>
<evidence type="ECO:0000256" key="2">
    <source>
        <dbReference type="ARBA" id="ARBA00022448"/>
    </source>
</evidence>
<name>Q6ANA4_DESPS</name>
<gene>
    <name evidence="9" type="ordered locus">DP1441</name>
</gene>
<feature type="domain" description="Citrate transporter-like" evidence="8">
    <location>
        <begin position="21"/>
        <end position="547"/>
    </location>
</feature>
<evidence type="ECO:0000313" key="10">
    <source>
        <dbReference type="Proteomes" id="UP000000602"/>
    </source>
</evidence>
<evidence type="ECO:0000256" key="4">
    <source>
        <dbReference type="ARBA" id="ARBA00022737"/>
    </source>
</evidence>
<protein>
    <submittedName>
        <fullName evidence="9">Related to sodium-dependent transporter</fullName>
    </submittedName>
</protein>
<keyword evidence="6 7" id="KW-0472">Membrane</keyword>
<dbReference type="KEGG" id="dps:DP1441"/>
<sequence length="599" mass="64280">MESLGLTTDMLIVLGVVVATIVLFLTEWLRVDVVAILVMVSLPLLGVIDPHDTFKGLSSNAVISVIAVVIIGRGLDHVGVVNQLVKPIIRLGGRSRAKIIILSCGAIGVVSSFMQNVGAAALFLPAMRRLSRHSGIPLSKLLMPVAFSAILGGTVTLVGSSPMIMLNDLIRPYGIEPWGLFDVAPMGLALVVSGIIYFVLFGNILLPGGKGGEDEEKGADVKTHYPKVGDLWELMVPAGFTASLAIDDLCESYEIQPIALRMPQSGEVIVSPDRIMMIEPGAKIAAYGEVANMKRLAADHGFTYQSEVESFSHYLEEDYAGVVEGVVAPHSAFVGRTMLENRFRHSQLMVPLALTQNAQTMYSGFQDKVLSVGDSILLHSSWDHFQSQRPQKNILFARSVDHEIMRPELAKRALASFGVAMALVIFGSLPLSVCLMIGALLMIVSGVLSIDEAYQGVDWRTVFLLGGLIPLGGAMQQTGTAAWIADTLLGLLGTPPQFVFILFVGAITTFFSLVVSNAGACVLLVPLVVDMAGRMGVDPRLAAMVVAVACSNCFLLPTHQVNALYMGPGRYKSIDFLRVGAPFTLISLFVITCMATVFY</sequence>
<evidence type="ECO:0000256" key="3">
    <source>
        <dbReference type="ARBA" id="ARBA00022692"/>
    </source>
</evidence>
<dbReference type="RefSeq" id="WP_011188682.1">
    <property type="nucleotide sequence ID" value="NC_006138.1"/>
</dbReference>
<keyword evidence="3 7" id="KW-0812">Transmembrane</keyword>
<comment type="subcellular location">
    <subcellularLocation>
        <location evidence="1">Membrane</location>
        <topology evidence="1">Multi-pass membrane protein</topology>
    </subcellularLocation>
</comment>
<keyword evidence="10" id="KW-1185">Reference proteome</keyword>
<feature type="transmembrane region" description="Helical" evidence="7">
    <location>
        <begin position="60"/>
        <end position="79"/>
    </location>
</feature>
<feature type="transmembrane region" description="Helical" evidence="7">
    <location>
        <begin position="498"/>
        <end position="529"/>
    </location>
</feature>
<feature type="transmembrane region" description="Helical" evidence="7">
    <location>
        <begin position="186"/>
        <end position="206"/>
    </location>
</feature>
<evidence type="ECO:0000259" key="8">
    <source>
        <dbReference type="Pfam" id="PF03600"/>
    </source>
</evidence>
<feature type="transmembrane region" description="Helical" evidence="7">
    <location>
        <begin position="414"/>
        <end position="444"/>
    </location>
</feature>
<feature type="transmembrane region" description="Helical" evidence="7">
    <location>
        <begin position="145"/>
        <end position="166"/>
    </location>
</feature>
<keyword evidence="4" id="KW-0677">Repeat</keyword>
<evidence type="ECO:0000256" key="1">
    <source>
        <dbReference type="ARBA" id="ARBA00004141"/>
    </source>
</evidence>
<evidence type="ECO:0000313" key="9">
    <source>
        <dbReference type="EMBL" id="CAG36170.1"/>
    </source>
</evidence>
<dbReference type="eggNOG" id="COG0471">
    <property type="taxonomic scope" value="Bacteria"/>
</dbReference>
<dbReference type="InterPro" id="IPR004680">
    <property type="entry name" value="Cit_transptr-like_dom"/>
</dbReference>
<dbReference type="Pfam" id="PF03600">
    <property type="entry name" value="CitMHS"/>
    <property type="match status" value="1"/>
</dbReference>
<dbReference type="PANTHER" id="PTHR43652">
    <property type="entry name" value="BASIC AMINO ACID ANTIPORTER YFCC-RELATED"/>
    <property type="match status" value="1"/>
</dbReference>
<evidence type="ECO:0000256" key="6">
    <source>
        <dbReference type="ARBA" id="ARBA00023136"/>
    </source>
</evidence>
<accession>Q6ANA4</accession>
<dbReference type="STRING" id="177439.DP1441"/>
<dbReference type="GO" id="GO:0005886">
    <property type="term" value="C:plasma membrane"/>
    <property type="evidence" value="ECO:0007669"/>
    <property type="project" value="TreeGrafter"/>
</dbReference>
<dbReference type="HOGENOM" id="CLU_005170_6_1_7"/>
<feature type="transmembrane region" description="Helical" evidence="7">
    <location>
        <begin position="31"/>
        <end position="48"/>
    </location>
</feature>
<proteinExistence type="predicted"/>
<dbReference type="AlphaFoldDB" id="Q6ANA4"/>
<dbReference type="GO" id="GO:0006813">
    <property type="term" value="P:potassium ion transport"/>
    <property type="evidence" value="ECO:0007669"/>
    <property type="project" value="InterPro"/>
</dbReference>
<dbReference type="SUPFAM" id="SSF116726">
    <property type="entry name" value="TrkA C-terminal domain-like"/>
    <property type="match status" value="1"/>
</dbReference>
<reference evidence="10" key="1">
    <citation type="journal article" date="2004" name="Environ. Microbiol.">
        <title>The genome of Desulfotalea psychrophila, a sulfate-reducing bacterium from permanently cold Arctic sediments.</title>
        <authorList>
            <person name="Rabus R."/>
            <person name="Ruepp A."/>
            <person name="Frickey T."/>
            <person name="Rattei T."/>
            <person name="Fartmann B."/>
            <person name="Stark M."/>
            <person name="Bauer M."/>
            <person name="Zibat A."/>
            <person name="Lombardot T."/>
            <person name="Becker I."/>
            <person name="Amann J."/>
            <person name="Gellner K."/>
            <person name="Teeling H."/>
            <person name="Leuschner W.D."/>
            <person name="Gloeckner F.-O."/>
            <person name="Lupas A.N."/>
            <person name="Amann R."/>
            <person name="Klenk H.-P."/>
        </authorList>
    </citation>
    <scope>NUCLEOTIDE SEQUENCE [LARGE SCALE GENOMIC DNA]</scope>
    <source>
        <strain evidence="10">DSM 12343 / LSv54</strain>
    </source>
</reference>
<dbReference type="InterPro" id="IPR036721">
    <property type="entry name" value="RCK_C_sf"/>
</dbReference>
<evidence type="ECO:0000256" key="5">
    <source>
        <dbReference type="ARBA" id="ARBA00022989"/>
    </source>
</evidence>
<dbReference type="InterPro" id="IPR051679">
    <property type="entry name" value="DASS-Related_Transporters"/>
</dbReference>
<feature type="transmembrane region" description="Helical" evidence="7">
    <location>
        <begin position="99"/>
        <end position="124"/>
    </location>
</feature>
<dbReference type="GO" id="GO:0055085">
    <property type="term" value="P:transmembrane transport"/>
    <property type="evidence" value="ECO:0007669"/>
    <property type="project" value="InterPro"/>
</dbReference>
<evidence type="ECO:0000256" key="7">
    <source>
        <dbReference type="SAM" id="Phobius"/>
    </source>
</evidence>
<dbReference type="PANTHER" id="PTHR43652:SF2">
    <property type="entry name" value="BASIC AMINO ACID ANTIPORTER YFCC-RELATED"/>
    <property type="match status" value="1"/>
</dbReference>